<organism evidence="1">
    <name type="scientific">candidate division CPR1 bacterium ADurb.Bin160</name>
    <dbReference type="NCBI Taxonomy" id="1852826"/>
    <lineage>
        <taxon>Bacteria</taxon>
        <taxon>candidate division CPR1</taxon>
    </lineage>
</organism>
<evidence type="ECO:0000313" key="1">
    <source>
        <dbReference type="EMBL" id="OQB41707.1"/>
    </source>
</evidence>
<reference evidence="1" key="1">
    <citation type="submission" date="2017-02" db="EMBL/GenBank/DDBJ databases">
        <title>Delving into the versatile metabolic prowess of the omnipresent phylum Bacteroidetes.</title>
        <authorList>
            <person name="Nobu M.K."/>
            <person name="Mei R."/>
            <person name="Narihiro T."/>
            <person name="Kuroda K."/>
            <person name="Liu W.-T."/>
        </authorList>
    </citation>
    <scope>NUCLEOTIDE SEQUENCE</scope>
    <source>
        <strain evidence="1">ADurb.Bin160</strain>
    </source>
</reference>
<sequence length="89" mass="11094">MTQKKKIICSKIMVRNYSVFSNIFKFKWKSGYYSIKCNFFKNYIQFKDCLDKIYFYNFDEEWFLKNKEVLLSQMNFSILDRPFQEVFKK</sequence>
<dbReference type="EMBL" id="MWDB01000012">
    <property type="protein sequence ID" value="OQB41707.1"/>
    <property type="molecule type" value="Genomic_DNA"/>
</dbReference>
<accession>A0A1V5ZNB4</accession>
<name>A0A1V5ZNB4_9BACT</name>
<dbReference type="Proteomes" id="UP000485621">
    <property type="component" value="Unassembled WGS sequence"/>
</dbReference>
<dbReference type="AlphaFoldDB" id="A0A1V5ZNB4"/>
<proteinExistence type="predicted"/>
<protein>
    <submittedName>
        <fullName evidence="1">Uncharacterized protein</fullName>
    </submittedName>
</protein>
<gene>
    <name evidence="1" type="ORF">BWY04_00703</name>
</gene>
<comment type="caution">
    <text evidence="1">The sequence shown here is derived from an EMBL/GenBank/DDBJ whole genome shotgun (WGS) entry which is preliminary data.</text>
</comment>